<reference evidence="3 4" key="1">
    <citation type="submission" date="2024-04" db="EMBL/GenBank/DDBJ databases">
        <title>Phyllosticta paracitricarpa is synonymous to the EU quarantine fungus P. citricarpa based on phylogenomic analyses.</title>
        <authorList>
            <consortium name="Lawrence Berkeley National Laboratory"/>
            <person name="Van Ingen-Buijs V.A."/>
            <person name="Van Westerhoven A.C."/>
            <person name="Haridas S."/>
            <person name="Skiadas P."/>
            <person name="Martin F."/>
            <person name="Groenewald J.Z."/>
            <person name="Crous P.W."/>
            <person name="Seidl M.F."/>
        </authorList>
    </citation>
    <scope>NUCLEOTIDE SEQUENCE [LARGE SCALE GENOMIC DNA]</scope>
    <source>
        <strain evidence="3 4">CBS 123374</strain>
    </source>
</reference>
<dbReference type="EMBL" id="JBBWRZ010000008">
    <property type="protein sequence ID" value="KAK8230488.1"/>
    <property type="molecule type" value="Genomic_DNA"/>
</dbReference>
<evidence type="ECO:0000256" key="1">
    <source>
        <dbReference type="RuleBase" id="RU363098"/>
    </source>
</evidence>
<dbReference type="InterPro" id="IPR057596">
    <property type="entry name" value="RDRP_core"/>
</dbReference>
<comment type="catalytic activity">
    <reaction evidence="1">
        <text>RNA(n) + a ribonucleoside 5'-triphosphate = RNA(n+1) + diphosphate</text>
        <dbReference type="Rhea" id="RHEA:21248"/>
        <dbReference type="Rhea" id="RHEA-COMP:14527"/>
        <dbReference type="Rhea" id="RHEA-COMP:17342"/>
        <dbReference type="ChEBI" id="CHEBI:33019"/>
        <dbReference type="ChEBI" id="CHEBI:61557"/>
        <dbReference type="ChEBI" id="CHEBI:140395"/>
        <dbReference type="EC" id="2.7.7.48"/>
    </reaction>
</comment>
<comment type="caution">
    <text evidence="3">The sequence shown here is derived from an EMBL/GenBank/DDBJ whole genome shotgun (WGS) entry which is preliminary data.</text>
</comment>
<dbReference type="PANTHER" id="PTHR23079:SF55">
    <property type="entry name" value="RNA-DIRECTED RNA POLYMERASE"/>
    <property type="match status" value="1"/>
</dbReference>
<keyword evidence="1" id="KW-0808">Transferase</keyword>
<protein>
    <recommendedName>
        <fullName evidence="1">RNA-dependent RNA polymerase</fullName>
        <ecNumber evidence="1">2.7.7.48</ecNumber>
    </recommendedName>
</protein>
<dbReference type="Proteomes" id="UP001492380">
    <property type="component" value="Unassembled WGS sequence"/>
</dbReference>
<dbReference type="EC" id="2.7.7.48" evidence="1"/>
<dbReference type="InterPro" id="IPR007855">
    <property type="entry name" value="RDRP"/>
</dbReference>
<comment type="similarity">
    <text evidence="1">Belongs to the RdRP family.</text>
</comment>
<sequence>MDEIFEETAAVHGYGNQRATRRIWTIPLPLPPLCFRKVDVDTTHNPEVAVWNEKQCWYRQTDVTNARKELKNVPIALRKMDPAIDIGRWTVYRLEISHFGDNGDKYNTMRRALIDWNIKFNETQVITTIPRAPCQFWDMLSASRSNSPKSMANQSHPAEGPISLPFAVRYQLEVCLSNGIFSEYNITHEFMEHLASMGTNRAISILEKAAENSSNHFYDPMDIFDLPLSRKPADRTIPKYCAYSRSLTITPTSLYLSTPTVEISNRVIRDYAQWQDRFLRVKFSDEKYEGKIHGTEGDNDNEIYSRVWRTLRNGINIAGRSYKFLAFGNSQFREHGAYFFAPLMGCGEDSMEPSIIRQEMGDFRGIHEVARFAARMGQCFSTTRAVHGIEVEVKGEEDVVRNGYTFTDGVGRLSISVAKHIAEDFGLPFAAEDPPSLFQFRLGGCKGVLAIDPRLEDGQVRVRRSQRKFDSSNDGLEIIRWSQFAPATLNRQLIIVLESIGVEGDTFIKRQDEQVSDLTKAMSDELVAQDLLHKNIDFNMMTLTIAEMIASGFMAANDPFTMSVLRLWRSWNTKYLKEKAKIFIKDGAFLLGCVDETATLKGHFEDRLDVPEVFVQVSDPDKQGDYKVVEGVCIVARNPSLHPGDIRVVHAVDVPALNHLKNVLVFPQTGDRDLPNMCSGGDLDGDDYIVIWDKSLIPPYVCEPMDFSPPDKMFVDEVHLEDVARFFVEYIKNDSLGRIATHHLALADWEHLGVKSPRCVDLAKLHSTAVDYPKSGVPARMQKDQRATKFPHFMPNRNRPADKIYHSKKILGQLFDQVQKVDFEPVYDAKFDSRVLDAYQHSEETLTTVADIKQVYDTAVHRIMAQHGIGTEFEVWSVFILDHNNQSRDYQMTEEFGRISGALKERFQNICIEQAGGRDFKTLAPFIAAMYVVTATQIERAKSEADQRVDRVEMPLMSFPWIFAHILGKI</sequence>
<evidence type="ECO:0000259" key="2">
    <source>
        <dbReference type="Pfam" id="PF05183"/>
    </source>
</evidence>
<dbReference type="PANTHER" id="PTHR23079">
    <property type="entry name" value="RNA-DEPENDENT RNA POLYMERASE"/>
    <property type="match status" value="1"/>
</dbReference>
<dbReference type="Pfam" id="PF05183">
    <property type="entry name" value="RdRP"/>
    <property type="match status" value="1"/>
</dbReference>
<evidence type="ECO:0000313" key="4">
    <source>
        <dbReference type="Proteomes" id="UP001492380"/>
    </source>
</evidence>
<keyword evidence="1" id="KW-0696">RNA-directed RNA polymerase</keyword>
<gene>
    <name evidence="3" type="ORF">HDK90DRAFT_417714</name>
</gene>
<keyword evidence="1" id="KW-0694">RNA-binding</keyword>
<name>A0ABR1YIM0_9PEZI</name>
<proteinExistence type="inferred from homology"/>
<keyword evidence="1" id="KW-0548">Nucleotidyltransferase</keyword>
<evidence type="ECO:0000313" key="3">
    <source>
        <dbReference type="EMBL" id="KAK8230488.1"/>
    </source>
</evidence>
<keyword evidence="4" id="KW-1185">Reference proteome</keyword>
<accession>A0ABR1YIM0</accession>
<feature type="domain" description="RDRP core" evidence="2">
    <location>
        <begin position="249"/>
        <end position="818"/>
    </location>
</feature>
<feature type="non-terminal residue" evidence="3">
    <location>
        <position position="970"/>
    </location>
</feature>
<organism evidence="3 4">
    <name type="scientific">Phyllosticta capitalensis</name>
    <dbReference type="NCBI Taxonomy" id="121624"/>
    <lineage>
        <taxon>Eukaryota</taxon>
        <taxon>Fungi</taxon>
        <taxon>Dikarya</taxon>
        <taxon>Ascomycota</taxon>
        <taxon>Pezizomycotina</taxon>
        <taxon>Dothideomycetes</taxon>
        <taxon>Dothideomycetes incertae sedis</taxon>
        <taxon>Botryosphaeriales</taxon>
        <taxon>Phyllostictaceae</taxon>
        <taxon>Phyllosticta</taxon>
    </lineage>
</organism>